<comment type="caution">
    <text evidence="1">The sequence shown here is derived from an EMBL/GenBank/DDBJ whole genome shotgun (WGS) entry which is preliminary data.</text>
</comment>
<reference evidence="1" key="1">
    <citation type="journal article" date="2020" name="Fungal Divers.">
        <title>Resolving the Mortierellaceae phylogeny through synthesis of multi-gene phylogenetics and phylogenomics.</title>
        <authorList>
            <person name="Vandepol N."/>
            <person name="Liber J."/>
            <person name="Desiro A."/>
            <person name="Na H."/>
            <person name="Kennedy M."/>
            <person name="Barry K."/>
            <person name="Grigoriev I.V."/>
            <person name="Miller A.N."/>
            <person name="O'Donnell K."/>
            <person name="Stajich J.E."/>
            <person name="Bonito G."/>
        </authorList>
    </citation>
    <scope>NUCLEOTIDE SEQUENCE</scope>
    <source>
        <strain evidence="1">KOD1015</strain>
    </source>
</reference>
<organism evidence="1 2">
    <name type="scientific">Lunasporangiospora selenospora</name>
    <dbReference type="NCBI Taxonomy" id="979761"/>
    <lineage>
        <taxon>Eukaryota</taxon>
        <taxon>Fungi</taxon>
        <taxon>Fungi incertae sedis</taxon>
        <taxon>Mucoromycota</taxon>
        <taxon>Mortierellomycotina</taxon>
        <taxon>Mortierellomycetes</taxon>
        <taxon>Mortierellales</taxon>
        <taxon>Mortierellaceae</taxon>
        <taxon>Lunasporangiospora</taxon>
    </lineage>
</organism>
<protein>
    <submittedName>
        <fullName evidence="1">Uncharacterized protein</fullName>
    </submittedName>
</protein>
<feature type="non-terminal residue" evidence="1">
    <location>
        <position position="139"/>
    </location>
</feature>
<keyword evidence="2" id="KW-1185">Reference proteome</keyword>
<evidence type="ECO:0000313" key="1">
    <source>
        <dbReference type="EMBL" id="KAF9532449.1"/>
    </source>
</evidence>
<dbReference type="Proteomes" id="UP000780801">
    <property type="component" value="Unassembled WGS sequence"/>
</dbReference>
<accession>A0A9P6EPR2</accession>
<name>A0A9P6EPR2_9FUNG</name>
<evidence type="ECO:0000313" key="2">
    <source>
        <dbReference type="Proteomes" id="UP000780801"/>
    </source>
</evidence>
<gene>
    <name evidence="1" type="ORF">BGW38_010521</name>
</gene>
<dbReference type="AlphaFoldDB" id="A0A9P6EPR2"/>
<sequence length="139" mass="16117">MMESYAPASDLEDIELEDIDVKEEIVILKKRLQELAHHKAQVSANAHKATGERKVKLLQLAEKTRYDYESTLISLQDMETDLKRLQPEEQVDKKNSVPVLDNIPKSVERYDGKRQTARVFLSQFHRLLVAKLGVERFNQ</sequence>
<proteinExistence type="predicted"/>
<dbReference type="EMBL" id="JAABOA010008573">
    <property type="protein sequence ID" value="KAF9532449.1"/>
    <property type="molecule type" value="Genomic_DNA"/>
</dbReference>